<name>A0A3E0TQL6_9GAMM</name>
<evidence type="ECO:0000313" key="2">
    <source>
        <dbReference type="Proteomes" id="UP000256478"/>
    </source>
</evidence>
<protein>
    <submittedName>
        <fullName evidence="1">Type VI secretion system-associated protein TagF</fullName>
    </submittedName>
</protein>
<dbReference type="InterPro" id="IPR038225">
    <property type="entry name" value="TagF_sf"/>
</dbReference>
<dbReference type="EMBL" id="QUOU01000001">
    <property type="protein sequence ID" value="REL26630.1"/>
    <property type="molecule type" value="Genomic_DNA"/>
</dbReference>
<gene>
    <name evidence="1" type="primary">tagF</name>
    <name evidence="1" type="ORF">DXX93_08600</name>
</gene>
<dbReference type="Proteomes" id="UP000256478">
    <property type="component" value="Unassembled WGS sequence"/>
</dbReference>
<organism evidence="1 2">
    <name type="scientific">Thalassotalea euphylliae</name>
    <dbReference type="NCBI Taxonomy" id="1655234"/>
    <lineage>
        <taxon>Bacteria</taxon>
        <taxon>Pseudomonadati</taxon>
        <taxon>Pseudomonadota</taxon>
        <taxon>Gammaproteobacteria</taxon>
        <taxon>Alteromonadales</taxon>
        <taxon>Colwelliaceae</taxon>
        <taxon>Thalassotalea</taxon>
    </lineage>
</organism>
<accession>A0A3E0TQL6</accession>
<proteinExistence type="predicted"/>
<dbReference type="OrthoDB" id="9801841at2"/>
<dbReference type="AlphaFoldDB" id="A0A3E0TQL6"/>
<reference evidence="1 2" key="1">
    <citation type="submission" date="2018-08" db="EMBL/GenBank/DDBJ databases">
        <title>Thalassotalea euphylliae genome.</title>
        <authorList>
            <person name="Summers S."/>
            <person name="Rice S.A."/>
            <person name="Freckelton M.L."/>
            <person name="Nedved B.T."/>
            <person name="Hadfield M.G."/>
        </authorList>
    </citation>
    <scope>NUCLEOTIDE SEQUENCE [LARGE SCALE GENOMIC DNA]</scope>
    <source>
        <strain evidence="1 2">H1</strain>
    </source>
</reference>
<dbReference type="RefSeq" id="WP_116007742.1">
    <property type="nucleotide sequence ID" value="NZ_QUOU01000001.1"/>
</dbReference>
<evidence type="ECO:0000313" key="1">
    <source>
        <dbReference type="EMBL" id="REL26630.1"/>
    </source>
</evidence>
<comment type="caution">
    <text evidence="1">The sequence shown here is derived from an EMBL/GenBank/DDBJ whole genome shotgun (WGS) entry which is preliminary data.</text>
</comment>
<dbReference type="InterPro" id="IPR017748">
    <property type="entry name" value="TagF"/>
</dbReference>
<sequence>MFSLFKKSKERKPDIARQDEFGYLGKTELRPDFIKYQVNSRESIALDHWVKEGFSYASRQSATTGTDNSNFGLTNLFFMAGNDSETSLLGMITPSLDSSGRHYPFASFVNIGQELYRVHPSALFLNESNDFIHLSERANAIFMAQSELEMQQEAQKLTQMAHVFKSSTSINQLLEKFRNVPMSDLWQATGIDDEQTKATLIQESALLMQSIANRGCLRTQVGLRFPMPKLSEGFELIAAFWLHLVTVIVADHNWRPWVFYQTGSCGQPASLTVFTTPVPPSFFDAIWSSKCGHQTVIDFATVSPSEPLQQEFLSLAKADNVSMYDALRRWCKA</sequence>
<dbReference type="NCBIfam" id="TIGR03373">
    <property type="entry name" value="VI_minor_4"/>
    <property type="match status" value="1"/>
</dbReference>
<dbReference type="Pfam" id="PF09867">
    <property type="entry name" value="TagF_N"/>
    <property type="match status" value="1"/>
</dbReference>
<dbReference type="Gene3D" id="3.40.1730.10">
    <property type="entry name" value="pa0076 domain"/>
    <property type="match status" value="1"/>
</dbReference>